<protein>
    <submittedName>
        <fullName evidence="3">Uncharacterized protein</fullName>
    </submittedName>
</protein>
<comment type="caution">
    <text evidence="3">The sequence shown here is derived from an EMBL/GenBank/DDBJ whole genome shotgun (WGS) entry which is preliminary data.</text>
</comment>
<keyword evidence="2" id="KW-1133">Transmembrane helix</keyword>
<dbReference type="EMBL" id="WTFF01000508">
    <property type="protein sequence ID" value="MBW5486865.1"/>
    <property type="molecule type" value="Genomic_DNA"/>
</dbReference>
<feature type="region of interest" description="Disordered" evidence="1">
    <location>
        <begin position="261"/>
        <end position="281"/>
    </location>
</feature>
<dbReference type="RefSeq" id="WP_219672048.1">
    <property type="nucleotide sequence ID" value="NZ_WTFF01000508.1"/>
</dbReference>
<accession>A0ABS6ZGK6</accession>
<keyword evidence="2" id="KW-0472">Membrane</keyword>
<organism evidence="3 4">
    <name type="scientific">Streptomyces bambusae</name>
    <dbReference type="NCBI Taxonomy" id="1550616"/>
    <lineage>
        <taxon>Bacteria</taxon>
        <taxon>Bacillati</taxon>
        <taxon>Actinomycetota</taxon>
        <taxon>Actinomycetes</taxon>
        <taxon>Kitasatosporales</taxon>
        <taxon>Streptomycetaceae</taxon>
        <taxon>Streptomyces</taxon>
    </lineage>
</organism>
<gene>
    <name evidence="3" type="ORF">GPJ59_34785</name>
</gene>
<reference evidence="3 4" key="1">
    <citation type="submission" date="2019-12" db="EMBL/GenBank/DDBJ databases">
        <title>Genome sequence of Streptomyces bambusae.</title>
        <authorList>
            <person name="Bansal K."/>
            <person name="Choksket S."/>
            <person name="Korpole S."/>
            <person name="Patil P.B."/>
        </authorList>
    </citation>
    <scope>NUCLEOTIDE SEQUENCE [LARGE SCALE GENOMIC DNA]</scope>
    <source>
        <strain evidence="3 4">SK60</strain>
    </source>
</reference>
<sequence length="331" mass="34937">WVRVFALAGWAAAGAAVRLRCRRRQRRLALEAAGSARFALPGQLPERHARRGVPWIAIGCGLCLLATAVLVKGLHRDLAAPDGAAYDAVGQQLTALPLLALGTTLAGRGLAARSAVRRLRRGLQPALVVGVRATPSGHHHWLCPDAATRSGRPLLAYPAWQQDTMTSGRLLVTGSADRLRDAHRDVDPAAEPFEAVLYGIACEGSEAVLEYAVYSGDDRITTQLTAVPLLPRRWHRLGWWQEAGESHRRTVRREQALQAKFRQESEARERAGLTRTTSLGTTGAAGLSGAAGASWAAGSSTASAQPRRTDNNTACGGCGSSCGGCGGCGCG</sequence>
<feature type="compositionally biased region" description="Basic and acidic residues" evidence="1">
    <location>
        <begin position="261"/>
        <end position="272"/>
    </location>
</feature>
<feature type="non-terminal residue" evidence="3">
    <location>
        <position position="1"/>
    </location>
</feature>
<evidence type="ECO:0000313" key="4">
    <source>
        <dbReference type="Proteomes" id="UP000812013"/>
    </source>
</evidence>
<name>A0ABS6ZGK6_9ACTN</name>
<evidence type="ECO:0000313" key="3">
    <source>
        <dbReference type="EMBL" id="MBW5486865.1"/>
    </source>
</evidence>
<feature type="transmembrane region" description="Helical" evidence="2">
    <location>
        <begin position="94"/>
        <end position="111"/>
    </location>
</feature>
<feature type="transmembrane region" description="Helical" evidence="2">
    <location>
        <begin position="53"/>
        <end position="74"/>
    </location>
</feature>
<dbReference type="Proteomes" id="UP000812013">
    <property type="component" value="Unassembled WGS sequence"/>
</dbReference>
<keyword evidence="4" id="KW-1185">Reference proteome</keyword>
<evidence type="ECO:0000256" key="1">
    <source>
        <dbReference type="SAM" id="MobiDB-lite"/>
    </source>
</evidence>
<proteinExistence type="predicted"/>
<evidence type="ECO:0000256" key="2">
    <source>
        <dbReference type="SAM" id="Phobius"/>
    </source>
</evidence>
<keyword evidence="2" id="KW-0812">Transmembrane</keyword>